<protein>
    <submittedName>
        <fullName evidence="2">Extracellular solute-binding protein</fullName>
    </submittedName>
</protein>
<reference evidence="2 3" key="1">
    <citation type="journal article" date="2004" name="Syst. Appl. Microbiol.">
        <title>Cryptoendolithic actinomycetes from antarctic sandstone rock samples: Micromonospora endolithica sp. nov. and two isolates related to Micromonospora coerulea Jensen 1932.</title>
        <authorList>
            <person name="Hirsch P."/>
            <person name="Mevs U."/>
            <person name="Kroppenstedt R.M."/>
            <person name="Schumann P."/>
            <person name="Stackebrandt E."/>
        </authorList>
    </citation>
    <scope>NUCLEOTIDE SEQUENCE [LARGE SCALE GENOMIC DNA]</scope>
    <source>
        <strain evidence="2 3">JCM 12677</strain>
    </source>
</reference>
<dbReference type="SUPFAM" id="SSF53850">
    <property type="entry name" value="Periplasmic binding protein-like II"/>
    <property type="match status" value="1"/>
</dbReference>
<sequence>MAAPGAGPGGRRRLDGRRGGPARAGPHPGPAAAPAVRGATVPGGAGPGGGLPARGAGGRPPVHDHRRGPARRPGRPGHPAGHAGCGGAGVHRRSHGGGGRGGGRAGGGVTGRRVAVTGGPAAGARWDRRTLLRAAAATAVTLAGGCGRTGPSIQVAVVWGGGELTNFRRVVAGFGDVRVVTAGNDIDAFLRARQLAGTSPDVAILPRPGLVVEYARRGWLREVTPSSGYAPPVGMADLLSTGGRRYGVWVKAAHKSLFWHLPSRLPEPPRSWDELVQLTRRLGGLARRGAGPAPLAVGAADGWVLTDWFENVLADVTGPGFYAALARGEADWRSPQVRAALDRLAELWSVAGAFPGGGRRALLTQFEDSVIDVVHRRRAVMVFEADFVADTAREFAAGEAARTFRFPGARRADRPLIVGGDAAVVFAGSERGAELVRWLSDGAVFGPWLDAGGYLSPDVSVPLDSYRDAVRRDLAADLRAAEAVRFDLSDQLPGPFTGSDGVGIWRIMQDFFADVTGGVAAGEAVRRATGQLAAAARSAGGGR</sequence>
<organism evidence="2 3">
    <name type="scientific">Micromonospora endolithica</name>
    <dbReference type="NCBI Taxonomy" id="230091"/>
    <lineage>
        <taxon>Bacteria</taxon>
        <taxon>Bacillati</taxon>
        <taxon>Actinomycetota</taxon>
        <taxon>Actinomycetes</taxon>
        <taxon>Micromonosporales</taxon>
        <taxon>Micromonosporaceae</taxon>
        <taxon>Micromonospora</taxon>
    </lineage>
</organism>
<feature type="compositionally biased region" description="Gly residues" evidence="1">
    <location>
        <begin position="96"/>
        <end position="110"/>
    </location>
</feature>
<dbReference type="AlphaFoldDB" id="A0A3A9YPC6"/>
<dbReference type="Gene3D" id="3.40.190.10">
    <property type="entry name" value="Periplasmic binding protein-like II"/>
    <property type="match status" value="2"/>
</dbReference>
<evidence type="ECO:0000313" key="3">
    <source>
        <dbReference type="Proteomes" id="UP000281726"/>
    </source>
</evidence>
<feature type="compositionally biased region" description="Gly residues" evidence="1">
    <location>
        <begin position="41"/>
        <end position="58"/>
    </location>
</feature>
<feature type="region of interest" description="Disordered" evidence="1">
    <location>
        <begin position="1"/>
        <end position="110"/>
    </location>
</feature>
<name>A0A3A9YPC6_9ACTN</name>
<comment type="caution">
    <text evidence="2">The sequence shown here is derived from an EMBL/GenBank/DDBJ whole genome shotgun (WGS) entry which is preliminary data.</text>
</comment>
<dbReference type="Proteomes" id="UP000281726">
    <property type="component" value="Unassembled WGS sequence"/>
</dbReference>
<proteinExistence type="predicted"/>
<keyword evidence="3" id="KW-1185">Reference proteome</keyword>
<accession>A0A3A9YPC6</accession>
<feature type="compositionally biased region" description="Low complexity" evidence="1">
    <location>
        <begin position="21"/>
        <end position="40"/>
    </location>
</feature>
<dbReference type="EMBL" id="RBAK01000025">
    <property type="protein sequence ID" value="RKN37830.1"/>
    <property type="molecule type" value="Genomic_DNA"/>
</dbReference>
<gene>
    <name evidence="2" type="ORF">D7223_32045</name>
</gene>
<evidence type="ECO:0000313" key="2">
    <source>
        <dbReference type="EMBL" id="RKN37830.1"/>
    </source>
</evidence>
<feature type="compositionally biased region" description="Basic residues" evidence="1">
    <location>
        <begin position="64"/>
        <end position="75"/>
    </location>
</feature>
<evidence type="ECO:0000256" key="1">
    <source>
        <dbReference type="SAM" id="MobiDB-lite"/>
    </source>
</evidence>
<dbReference type="OrthoDB" id="3507433at2"/>